<proteinExistence type="predicted"/>
<organism evidence="5 6">
    <name type="scientific">Candidatus Pullilachnospira gallistercoris</name>
    <dbReference type="NCBI Taxonomy" id="2840911"/>
    <lineage>
        <taxon>Bacteria</taxon>
        <taxon>Bacillati</taxon>
        <taxon>Bacillota</taxon>
        <taxon>Clostridia</taxon>
        <taxon>Lachnospirales</taxon>
        <taxon>Lachnospiraceae</taxon>
        <taxon>Lachnospiraceae incertae sedis</taxon>
        <taxon>Candidatus Pullilachnospira</taxon>
    </lineage>
</organism>
<dbReference type="InterPro" id="IPR012338">
    <property type="entry name" value="Beta-lactam/transpept-like"/>
</dbReference>
<dbReference type="GO" id="GO:0008658">
    <property type="term" value="F:penicillin binding"/>
    <property type="evidence" value="ECO:0007669"/>
    <property type="project" value="InterPro"/>
</dbReference>
<dbReference type="Gene3D" id="3.40.710.10">
    <property type="entry name" value="DD-peptidase/beta-lactamase superfamily"/>
    <property type="match status" value="1"/>
</dbReference>
<dbReference type="PANTHER" id="PTHR30627">
    <property type="entry name" value="PEPTIDOGLYCAN D,D-TRANSPEPTIDASE"/>
    <property type="match status" value="1"/>
</dbReference>
<reference evidence="5" key="2">
    <citation type="journal article" date="2021" name="PeerJ">
        <title>Extensive microbial diversity within the chicken gut microbiome revealed by metagenomics and culture.</title>
        <authorList>
            <person name="Gilroy R."/>
            <person name="Ravi A."/>
            <person name="Getino M."/>
            <person name="Pursley I."/>
            <person name="Horton D.L."/>
            <person name="Alikhan N.F."/>
            <person name="Baker D."/>
            <person name="Gharbi K."/>
            <person name="Hall N."/>
            <person name="Watson M."/>
            <person name="Adriaenssens E.M."/>
            <person name="Foster-Nyarko E."/>
            <person name="Jarju S."/>
            <person name="Secka A."/>
            <person name="Antonio M."/>
            <person name="Oren A."/>
            <person name="Chaudhuri R.R."/>
            <person name="La Ragione R."/>
            <person name="Hildebrand F."/>
            <person name="Pallen M.J."/>
        </authorList>
    </citation>
    <scope>NUCLEOTIDE SEQUENCE</scope>
    <source>
        <strain evidence="5">ChiSjej5B23-6657</strain>
    </source>
</reference>
<evidence type="ECO:0000256" key="1">
    <source>
        <dbReference type="SAM" id="MobiDB-lite"/>
    </source>
</evidence>
<feature type="transmembrane region" description="Helical" evidence="2">
    <location>
        <begin position="93"/>
        <end position="115"/>
    </location>
</feature>
<comment type="caution">
    <text evidence="5">The sequence shown here is derived from an EMBL/GenBank/DDBJ whole genome shotgun (WGS) entry which is preliminary data.</text>
</comment>
<evidence type="ECO:0000259" key="4">
    <source>
        <dbReference type="Pfam" id="PF21922"/>
    </source>
</evidence>
<dbReference type="PANTHER" id="PTHR30627:SF24">
    <property type="entry name" value="PENICILLIN-BINDING PROTEIN 4B"/>
    <property type="match status" value="1"/>
</dbReference>
<name>A0A9D1EAZ6_9FIRM</name>
<dbReference type="GO" id="GO:0071972">
    <property type="term" value="F:peptidoglycan L,D-transpeptidase activity"/>
    <property type="evidence" value="ECO:0007669"/>
    <property type="project" value="TreeGrafter"/>
</dbReference>
<gene>
    <name evidence="5" type="ORF">IAA55_08740</name>
</gene>
<evidence type="ECO:0000313" key="6">
    <source>
        <dbReference type="Proteomes" id="UP000823912"/>
    </source>
</evidence>
<dbReference type="SUPFAM" id="SSF56601">
    <property type="entry name" value="beta-lactamase/transpeptidase-like"/>
    <property type="match status" value="1"/>
</dbReference>
<feature type="domain" description="Penicillin binding protein A dimerisation" evidence="4">
    <location>
        <begin position="140"/>
        <end position="218"/>
    </location>
</feature>
<dbReference type="AlphaFoldDB" id="A0A9D1EAZ6"/>
<dbReference type="InterPro" id="IPR050515">
    <property type="entry name" value="Beta-lactam/transpept"/>
</dbReference>
<feature type="compositionally biased region" description="Low complexity" evidence="1">
    <location>
        <begin position="34"/>
        <end position="83"/>
    </location>
</feature>
<dbReference type="InterPro" id="IPR054120">
    <property type="entry name" value="PBPA_dimer"/>
</dbReference>
<dbReference type="InterPro" id="IPR001460">
    <property type="entry name" value="PCN-bd_Tpept"/>
</dbReference>
<feature type="region of interest" description="Disordered" evidence="1">
    <location>
        <begin position="18"/>
        <end position="83"/>
    </location>
</feature>
<reference evidence="5" key="1">
    <citation type="submission" date="2020-10" db="EMBL/GenBank/DDBJ databases">
        <authorList>
            <person name="Gilroy R."/>
        </authorList>
    </citation>
    <scope>NUCLEOTIDE SEQUENCE</scope>
    <source>
        <strain evidence="5">ChiSjej5B23-6657</strain>
    </source>
</reference>
<dbReference type="GO" id="GO:0005886">
    <property type="term" value="C:plasma membrane"/>
    <property type="evidence" value="ECO:0007669"/>
    <property type="project" value="TreeGrafter"/>
</dbReference>
<keyword evidence="2" id="KW-0812">Transmembrane</keyword>
<evidence type="ECO:0000259" key="3">
    <source>
        <dbReference type="Pfam" id="PF00905"/>
    </source>
</evidence>
<accession>A0A9D1EAZ6</accession>
<dbReference type="Gene3D" id="3.90.1310.10">
    <property type="entry name" value="Penicillin-binding protein 2a (Domain 2)"/>
    <property type="match status" value="1"/>
</dbReference>
<protein>
    <submittedName>
        <fullName evidence="5">Penicillin-binding protein 2</fullName>
    </submittedName>
</protein>
<keyword evidence="2" id="KW-0472">Membrane</keyword>
<dbReference type="Proteomes" id="UP000823912">
    <property type="component" value="Unassembled WGS sequence"/>
</dbReference>
<feature type="domain" description="Penicillin-binding protein transpeptidase" evidence="3">
    <location>
        <begin position="240"/>
        <end position="548"/>
    </location>
</feature>
<dbReference type="EMBL" id="DVHM01000144">
    <property type="protein sequence ID" value="HIR71354.1"/>
    <property type="molecule type" value="Genomic_DNA"/>
</dbReference>
<evidence type="ECO:0000256" key="2">
    <source>
        <dbReference type="SAM" id="Phobius"/>
    </source>
</evidence>
<sequence>MKTTKRNKKDLIDIDIIDLNGSSKDGGKKKSAGKKTASAKKTAGGRSAASGTKASGRKAAAGKSAKGRQGSAGASASGGESAAPVRRKGNREFAVITYFFLALFICLSGYFVYFLQFKSEDFINNPYNARLATLSDTVIRGRILSADGQVLARTDVAEDGTETRVYPYGPMFAHAVGYNVNGMAGVELDGNFNLLRSNAFVLERLVNEITGQKNQGDDLVTTLNYNLQETAYDGMGSYDGAVVALEPSTGKILAMVSKPDFNPNSIAKDWDSLISGDSSELVNRATQGLYPPGSTFKIVTALAYMREHPDYANYTFDCTGTYNAGGYTIHCTGNEAHGHQTFLEAFANSCNCAFSDMGLSLNVSEYGDVAEDLLFNHSLPTSLGNVNASSFALTEQTSPAEIMQTSIGQGTTLTTPMHMAMIVSAIANGGELMEPYIIDHSMNNQQQLVRQYEPQSYGNILSASETSALQELMRAVATEGTGTALQSDRYTVYGKTGTAEYNSDKDDTHAWFVGYATDASGKEIAVAVIMEGAGYGSRQAAPLAKKMFDVYFR</sequence>
<dbReference type="Pfam" id="PF21922">
    <property type="entry name" value="PBP_dimer_2"/>
    <property type="match status" value="1"/>
</dbReference>
<dbReference type="Pfam" id="PF00905">
    <property type="entry name" value="Transpeptidase"/>
    <property type="match status" value="1"/>
</dbReference>
<evidence type="ECO:0000313" key="5">
    <source>
        <dbReference type="EMBL" id="HIR71354.1"/>
    </source>
</evidence>
<keyword evidence="2" id="KW-1133">Transmembrane helix</keyword>
<dbReference type="GO" id="GO:0071555">
    <property type="term" value="P:cell wall organization"/>
    <property type="evidence" value="ECO:0007669"/>
    <property type="project" value="TreeGrafter"/>
</dbReference>